<evidence type="ECO:0000259" key="2">
    <source>
        <dbReference type="Pfam" id="PF01523"/>
    </source>
</evidence>
<dbReference type="Proteomes" id="UP000266089">
    <property type="component" value="Unassembled WGS sequence"/>
</dbReference>
<evidence type="ECO:0000259" key="3">
    <source>
        <dbReference type="Pfam" id="PF19289"/>
    </source>
</evidence>
<evidence type="ECO:0000313" key="5">
    <source>
        <dbReference type="EMBL" id="RIH74269.1"/>
    </source>
</evidence>
<feature type="domain" description="Metalloprotease TldD/E C-terminal" evidence="3">
    <location>
        <begin position="220"/>
        <end position="437"/>
    </location>
</feature>
<feature type="domain" description="Metalloprotease TldD/E N-terminal" evidence="2">
    <location>
        <begin position="21"/>
        <end position="85"/>
    </location>
</feature>
<dbReference type="AlphaFoldDB" id="A0A399DRB8"/>
<dbReference type="GO" id="GO:0005829">
    <property type="term" value="C:cytosol"/>
    <property type="evidence" value="ECO:0007669"/>
    <property type="project" value="TreeGrafter"/>
</dbReference>
<proteinExistence type="inferred from homology"/>
<dbReference type="RefSeq" id="WP_027887521.1">
    <property type="nucleotide sequence ID" value="NZ_JBHSXZ010000078.1"/>
</dbReference>
<dbReference type="Pfam" id="PF19289">
    <property type="entry name" value="PmbA_TldD_3rd"/>
    <property type="match status" value="1"/>
</dbReference>
<dbReference type="InterPro" id="IPR045570">
    <property type="entry name" value="Metalloprtase-TldD/E_cen_dom"/>
</dbReference>
<keyword evidence="5" id="KW-0645">Protease</keyword>
<sequence length="438" mass="47000">MTFEEAMDYLLQKARAMGIEAEVLATHTRELTIQAHGGKVEEITQATQGGVGVRVVVEGKTGYAYTEERTPAALDWVLQEAHENALLQSETGGFLPAGGGLGQHDLLGEGLSAPLEQKRQAALNLEASLRADPRVRQVQMTRYSEKETQATLGSTQGVAGAFRNGYALLLANAVMGEGQSLKQGYEFDLSKEFHALEPGRTAQQFLQRTGRLLGARPLKTGRYKAYFEPKAFAQLLGMMGWFLLSAKNVLEGKSLLAGRVGQKIASELFTLVDDPTLPDGLASRPFDAEGTPARRTVFIEKGILRTFAHNSETARKMGVENTGHAFRIYKGVLGIAPSNLFVAPGAGVQMDSGVVVTDLMGLHAGANPISGEFSLQALGLWVEGGEVAYPVENFTVSGNFLELLQNITALGSELEWNPMMGIVGSPMVEVAELSFAGA</sequence>
<dbReference type="InterPro" id="IPR047657">
    <property type="entry name" value="PmbA"/>
</dbReference>
<keyword evidence="5" id="KW-0482">Metalloprotease</keyword>
<dbReference type="InterPro" id="IPR036059">
    <property type="entry name" value="TldD/PmbA_sf"/>
</dbReference>
<keyword evidence="5" id="KW-0378">Hydrolase</keyword>
<dbReference type="PANTHER" id="PTHR43421">
    <property type="entry name" value="METALLOPROTEASE PMBA"/>
    <property type="match status" value="1"/>
</dbReference>
<name>A0A399DRB8_9DEIN</name>
<dbReference type="InterPro" id="IPR002510">
    <property type="entry name" value="Metalloprtase-TldD/E_N"/>
</dbReference>
<evidence type="ECO:0000259" key="4">
    <source>
        <dbReference type="Pfam" id="PF19290"/>
    </source>
</evidence>
<dbReference type="EC" id="3.4.-.-" evidence="5"/>
<dbReference type="Pfam" id="PF01523">
    <property type="entry name" value="PmbA_TldD_1st"/>
    <property type="match status" value="1"/>
</dbReference>
<evidence type="ECO:0000313" key="6">
    <source>
        <dbReference type="Proteomes" id="UP000266089"/>
    </source>
</evidence>
<feature type="domain" description="Metalloprotease TldD/E central" evidence="4">
    <location>
        <begin position="112"/>
        <end position="213"/>
    </location>
</feature>
<dbReference type="Gene3D" id="3.30.2290.10">
    <property type="entry name" value="PmbA/TldD superfamily"/>
    <property type="match status" value="1"/>
</dbReference>
<dbReference type="SUPFAM" id="SSF111283">
    <property type="entry name" value="Putative modulator of DNA gyrase, PmbA/TldD"/>
    <property type="match status" value="1"/>
</dbReference>
<dbReference type="InterPro" id="IPR045569">
    <property type="entry name" value="Metalloprtase-TldD/E_C"/>
</dbReference>
<comment type="similarity">
    <text evidence="1">Belongs to the peptidase U62 family.</text>
</comment>
<reference evidence="5 6" key="1">
    <citation type="submission" date="2018-08" db="EMBL/GenBank/DDBJ databases">
        <title>Meiothermus cateniformans JCM 15151 genome sequencing project.</title>
        <authorList>
            <person name="Da Costa M.S."/>
            <person name="Albuquerque L."/>
            <person name="Raposo P."/>
            <person name="Froufe H.J.C."/>
            <person name="Barroso C.S."/>
            <person name="Egas C."/>
        </authorList>
    </citation>
    <scope>NUCLEOTIDE SEQUENCE [LARGE SCALE GENOMIC DNA]</scope>
    <source>
        <strain evidence="5 6">JCM 15151</strain>
    </source>
</reference>
<dbReference type="OrthoDB" id="9803213at2"/>
<dbReference type="EMBL" id="QWKX01000130">
    <property type="protein sequence ID" value="RIH74269.1"/>
    <property type="molecule type" value="Genomic_DNA"/>
</dbReference>
<gene>
    <name evidence="5" type="primary">pmbA</name>
    <name evidence="5" type="ORF">Mcate_02776</name>
</gene>
<dbReference type="InterPro" id="IPR035068">
    <property type="entry name" value="TldD/PmbA_N"/>
</dbReference>
<dbReference type="GO" id="GO:0008237">
    <property type="term" value="F:metallopeptidase activity"/>
    <property type="evidence" value="ECO:0007669"/>
    <property type="project" value="UniProtKB-KW"/>
</dbReference>
<protein>
    <submittedName>
        <fullName evidence="5">Metalloprotease PmbA</fullName>
        <ecNumber evidence="5">3.4.-.-</ecNumber>
    </submittedName>
</protein>
<comment type="caution">
    <text evidence="5">The sequence shown here is derived from an EMBL/GenBank/DDBJ whole genome shotgun (WGS) entry which is preliminary data.</text>
</comment>
<dbReference type="GO" id="GO:0006508">
    <property type="term" value="P:proteolysis"/>
    <property type="evidence" value="ECO:0007669"/>
    <property type="project" value="UniProtKB-KW"/>
</dbReference>
<evidence type="ECO:0000256" key="1">
    <source>
        <dbReference type="ARBA" id="ARBA00005836"/>
    </source>
</evidence>
<accession>A0A399DRB8</accession>
<dbReference type="PANTHER" id="PTHR43421:SF1">
    <property type="entry name" value="METALLOPROTEASE PMBA"/>
    <property type="match status" value="1"/>
</dbReference>
<dbReference type="Pfam" id="PF19290">
    <property type="entry name" value="PmbA_TldD_2nd"/>
    <property type="match status" value="1"/>
</dbReference>
<organism evidence="5 6">
    <name type="scientific">Meiothermus taiwanensis</name>
    <dbReference type="NCBI Taxonomy" id="172827"/>
    <lineage>
        <taxon>Bacteria</taxon>
        <taxon>Thermotogati</taxon>
        <taxon>Deinococcota</taxon>
        <taxon>Deinococci</taxon>
        <taxon>Thermales</taxon>
        <taxon>Thermaceae</taxon>
        <taxon>Meiothermus</taxon>
    </lineage>
</organism>